<gene>
    <name evidence="1" type="ORF">J2795_004235</name>
</gene>
<protein>
    <submittedName>
        <fullName evidence="1">Uncharacterized protein</fullName>
    </submittedName>
</protein>
<comment type="caution">
    <text evidence="1">The sequence shown here is derived from an EMBL/GenBank/DDBJ whole genome shotgun (WGS) entry which is preliminary data.</text>
</comment>
<dbReference type="EMBL" id="JAVDRG010000009">
    <property type="protein sequence ID" value="MDR6443485.1"/>
    <property type="molecule type" value="Genomic_DNA"/>
</dbReference>
<name>A0ACC6J0F2_9FLAO</name>
<evidence type="ECO:0000313" key="1">
    <source>
        <dbReference type="EMBL" id="MDR6443485.1"/>
    </source>
</evidence>
<dbReference type="Proteomes" id="UP001184376">
    <property type="component" value="Unassembled WGS sequence"/>
</dbReference>
<organism evidence="1 2">
    <name type="scientific">Chryseobacterium bernardetii</name>
    <dbReference type="NCBI Taxonomy" id="1241978"/>
    <lineage>
        <taxon>Bacteria</taxon>
        <taxon>Pseudomonadati</taxon>
        <taxon>Bacteroidota</taxon>
        <taxon>Flavobacteriia</taxon>
        <taxon>Flavobacteriales</taxon>
        <taxon>Weeksellaceae</taxon>
        <taxon>Chryseobacterium group</taxon>
        <taxon>Chryseobacterium</taxon>
    </lineage>
</organism>
<accession>A0ACC6J0F2</accession>
<reference evidence="1" key="1">
    <citation type="submission" date="2023-07" db="EMBL/GenBank/DDBJ databases">
        <title>Sorghum-associated microbial communities from plants grown in Nebraska, USA.</title>
        <authorList>
            <person name="Schachtman D."/>
        </authorList>
    </citation>
    <scope>NUCLEOTIDE SEQUENCE</scope>
    <source>
        <strain evidence="1">DS1280</strain>
    </source>
</reference>
<proteinExistence type="predicted"/>
<sequence>MSNQFKSSSTLISMATQYFLIDGKMKVKMVDLFKLDR</sequence>
<evidence type="ECO:0000313" key="2">
    <source>
        <dbReference type="Proteomes" id="UP001184376"/>
    </source>
</evidence>
<keyword evidence="2" id="KW-1185">Reference proteome</keyword>